<protein>
    <submittedName>
        <fullName evidence="1">U32 family peptidase</fullName>
    </submittedName>
</protein>
<proteinExistence type="predicted"/>
<accession>A0A6G8ALQ4</accession>
<dbReference type="PANTHER" id="PTHR30217:SF12">
    <property type="entry name" value="U32 FAMILY PEPTIDASE"/>
    <property type="match status" value="1"/>
</dbReference>
<dbReference type="RefSeq" id="WP_166007082.1">
    <property type="nucleotide sequence ID" value="NZ_CP049886.1"/>
</dbReference>
<evidence type="ECO:0000313" key="1">
    <source>
        <dbReference type="EMBL" id="QIL46014.1"/>
    </source>
</evidence>
<name>A0A6G8ALQ4_9ENTE</name>
<dbReference type="KEGG" id="vah:G7081_02380"/>
<gene>
    <name evidence="1" type="ORF">G7081_02380</name>
</gene>
<dbReference type="InterPro" id="IPR001539">
    <property type="entry name" value="Peptidase_U32"/>
</dbReference>
<dbReference type="EMBL" id="CP049886">
    <property type="protein sequence ID" value="QIL46014.1"/>
    <property type="molecule type" value="Genomic_DNA"/>
</dbReference>
<reference evidence="1 2" key="1">
    <citation type="submission" date="2020-03" db="EMBL/GenBank/DDBJ databases">
        <title>Vagococcus sp. nov., isolated from beetles.</title>
        <authorList>
            <person name="Hyun D.-W."/>
            <person name="Bae J.-W."/>
        </authorList>
    </citation>
    <scope>NUCLEOTIDE SEQUENCE [LARGE SCALE GENOMIC DNA]</scope>
    <source>
        <strain evidence="1 2">HDW17A</strain>
    </source>
</reference>
<dbReference type="Pfam" id="PF01136">
    <property type="entry name" value="Peptidase_U32"/>
    <property type="match status" value="1"/>
</dbReference>
<evidence type="ECO:0000313" key="2">
    <source>
        <dbReference type="Proteomes" id="UP000500890"/>
    </source>
</evidence>
<dbReference type="PANTHER" id="PTHR30217">
    <property type="entry name" value="PEPTIDASE U32 FAMILY"/>
    <property type="match status" value="1"/>
</dbReference>
<organism evidence="1 2">
    <name type="scientific">Vagococcus coleopterorum</name>
    <dbReference type="NCBI Taxonomy" id="2714946"/>
    <lineage>
        <taxon>Bacteria</taxon>
        <taxon>Bacillati</taxon>
        <taxon>Bacillota</taxon>
        <taxon>Bacilli</taxon>
        <taxon>Lactobacillales</taxon>
        <taxon>Enterococcaceae</taxon>
        <taxon>Vagococcus</taxon>
    </lineage>
</organism>
<sequence length="307" mass="34653">MSIEITATVESLDQAQKLLDAGVDTIYFGEETFGLRMPTNFSRRELKELVDMAHAAGKKATIAVNGIMHPEKMLLVPEFLDYLVEIKVDQITVGDTGVIHLINKNNLPLPFIYDAHTLVTSARQINFWGKRGAIGAVVAREVPYLEMKDMAKILNVFGEVLVYGATCIHQSKRPLVENFFSYIKSSEEATKDRGLFISEPKKDETHYSVYEDSHGTHIFADNDVNLMSELSKLEEMSYNHWKLDGIYTPGEQFVTIAKLFVEARDLMSAGKWNDVEATRLNELVIANHPSERSLDTGFFLMDPDEVK</sequence>
<dbReference type="InterPro" id="IPR051454">
    <property type="entry name" value="RNA/ubiquinone_mod_enzymes"/>
</dbReference>
<dbReference type="Proteomes" id="UP000500890">
    <property type="component" value="Chromosome"/>
</dbReference>
<keyword evidence="2" id="KW-1185">Reference proteome</keyword>
<dbReference type="AlphaFoldDB" id="A0A6G8ALQ4"/>